<dbReference type="Gene3D" id="3.30.450.40">
    <property type="match status" value="1"/>
</dbReference>
<dbReference type="Pfam" id="PF04340">
    <property type="entry name" value="DUF484"/>
    <property type="match status" value="1"/>
</dbReference>
<dbReference type="InterPro" id="IPR043128">
    <property type="entry name" value="Rev_trsase/Diguanyl_cyclase"/>
</dbReference>
<dbReference type="SMART" id="SM00267">
    <property type="entry name" value="GGDEF"/>
    <property type="match status" value="1"/>
</dbReference>
<dbReference type="PANTHER" id="PTHR45138">
    <property type="entry name" value="REGULATORY COMPONENTS OF SENSORY TRANSDUCTION SYSTEM"/>
    <property type="match status" value="1"/>
</dbReference>
<dbReference type="InterPro" id="IPR029016">
    <property type="entry name" value="GAF-like_dom_sf"/>
</dbReference>
<dbReference type="InterPro" id="IPR029787">
    <property type="entry name" value="Nucleotide_cyclase"/>
</dbReference>
<evidence type="ECO:0000313" key="4">
    <source>
        <dbReference type="EMBL" id="GAA3932411.1"/>
    </source>
</evidence>
<dbReference type="EC" id="2.7.7.65" evidence="1"/>
<dbReference type="RefSeq" id="WP_344799531.1">
    <property type="nucleotide sequence ID" value="NZ_BAABBN010000007.1"/>
</dbReference>
<protein>
    <recommendedName>
        <fullName evidence="1">diguanylate cyclase</fullName>
        <ecNumber evidence="1">2.7.7.65</ecNumber>
    </recommendedName>
</protein>
<keyword evidence="5" id="KW-1185">Reference proteome</keyword>
<dbReference type="InterPro" id="IPR050469">
    <property type="entry name" value="Diguanylate_Cyclase"/>
</dbReference>
<feature type="domain" description="GGDEF" evidence="3">
    <location>
        <begin position="231"/>
        <end position="368"/>
    </location>
</feature>
<dbReference type="InterPro" id="IPR000160">
    <property type="entry name" value="GGDEF_dom"/>
</dbReference>
<dbReference type="Gene3D" id="3.30.70.270">
    <property type="match status" value="1"/>
</dbReference>
<dbReference type="NCBIfam" id="TIGR00254">
    <property type="entry name" value="GGDEF"/>
    <property type="match status" value="1"/>
</dbReference>
<dbReference type="PROSITE" id="PS50887">
    <property type="entry name" value="GGDEF"/>
    <property type="match status" value="1"/>
</dbReference>
<name>A0ABP7MXY3_9GAMM</name>
<dbReference type="PANTHER" id="PTHR45138:SF9">
    <property type="entry name" value="DIGUANYLATE CYCLASE DGCM-RELATED"/>
    <property type="match status" value="1"/>
</dbReference>
<accession>A0ABP7MXY3</accession>
<evidence type="ECO:0000256" key="1">
    <source>
        <dbReference type="ARBA" id="ARBA00012528"/>
    </source>
</evidence>
<comment type="caution">
    <text evidence="4">The sequence shown here is derived from an EMBL/GenBank/DDBJ whole genome shotgun (WGS) entry which is preliminary data.</text>
</comment>
<evidence type="ECO:0000259" key="3">
    <source>
        <dbReference type="PROSITE" id="PS50887"/>
    </source>
</evidence>
<dbReference type="EMBL" id="BAABBN010000007">
    <property type="protein sequence ID" value="GAA3932411.1"/>
    <property type="molecule type" value="Genomic_DNA"/>
</dbReference>
<dbReference type="Proteomes" id="UP001501565">
    <property type="component" value="Unassembled WGS sequence"/>
</dbReference>
<dbReference type="InterPro" id="IPR007435">
    <property type="entry name" value="DUF484"/>
</dbReference>
<sequence length="368" mass="41888">MTYFNSTNKNSHKTVPESKYKELQKQFSGLIENARLNEQLFKRFSQFEARLMESKDLTTLLNAMTTEFGDYFEVPYLKLVLDRKIFDQLRVTPLNLNDFEGILTFDLTNCSHLLINKSGSLYMGATPKRISSEIHIPINTLSFAQLPLIRNNTLLGILNLGSPDQERFRPDMATDFLERMALITALCLENACNMEQVRQLSLIDGLTGVCNRRAFDDIIIQETSSAVRHQRQLSCLFIDIDHFKRINDHYGHQVGDEALKQLSAQVKPLLRRSDHLARYGGEEFAIVLPETDLQHANLIAERIRKNIAESEFSMLGQQLKMTLSIGVASLNGSTAEKLNIEDTAHQLIKSADEQVYEAKKTGRNRVCC</sequence>
<dbReference type="SUPFAM" id="SSF55781">
    <property type="entry name" value="GAF domain-like"/>
    <property type="match status" value="1"/>
</dbReference>
<organism evidence="4 5">
    <name type="scientific">Litoribacillus peritrichatus</name>
    <dbReference type="NCBI Taxonomy" id="718191"/>
    <lineage>
        <taxon>Bacteria</taxon>
        <taxon>Pseudomonadati</taxon>
        <taxon>Pseudomonadota</taxon>
        <taxon>Gammaproteobacteria</taxon>
        <taxon>Oceanospirillales</taxon>
        <taxon>Oceanospirillaceae</taxon>
        <taxon>Litoribacillus</taxon>
    </lineage>
</organism>
<evidence type="ECO:0000313" key="5">
    <source>
        <dbReference type="Proteomes" id="UP001501565"/>
    </source>
</evidence>
<dbReference type="Pfam" id="PF00990">
    <property type="entry name" value="GGDEF"/>
    <property type="match status" value="1"/>
</dbReference>
<proteinExistence type="predicted"/>
<dbReference type="SUPFAM" id="SSF55073">
    <property type="entry name" value="Nucleotide cyclase"/>
    <property type="match status" value="1"/>
</dbReference>
<gene>
    <name evidence="4" type="ORF">GCM10022277_31600</name>
</gene>
<evidence type="ECO:0000256" key="2">
    <source>
        <dbReference type="ARBA" id="ARBA00034247"/>
    </source>
</evidence>
<reference evidence="5" key="1">
    <citation type="journal article" date="2019" name="Int. J. Syst. Evol. Microbiol.">
        <title>The Global Catalogue of Microorganisms (GCM) 10K type strain sequencing project: providing services to taxonomists for standard genome sequencing and annotation.</title>
        <authorList>
            <consortium name="The Broad Institute Genomics Platform"/>
            <consortium name="The Broad Institute Genome Sequencing Center for Infectious Disease"/>
            <person name="Wu L."/>
            <person name="Ma J."/>
        </authorList>
    </citation>
    <scope>NUCLEOTIDE SEQUENCE [LARGE SCALE GENOMIC DNA]</scope>
    <source>
        <strain evidence="5">JCM 17551</strain>
    </source>
</reference>
<dbReference type="CDD" id="cd01949">
    <property type="entry name" value="GGDEF"/>
    <property type="match status" value="1"/>
</dbReference>
<comment type="catalytic activity">
    <reaction evidence="2">
        <text>2 GTP = 3',3'-c-di-GMP + 2 diphosphate</text>
        <dbReference type="Rhea" id="RHEA:24898"/>
        <dbReference type="ChEBI" id="CHEBI:33019"/>
        <dbReference type="ChEBI" id="CHEBI:37565"/>
        <dbReference type="ChEBI" id="CHEBI:58805"/>
        <dbReference type="EC" id="2.7.7.65"/>
    </reaction>
</comment>